<dbReference type="Gene3D" id="1.20.140.10">
    <property type="entry name" value="Butyryl-CoA Dehydrogenase, subunit A, domain 3"/>
    <property type="match status" value="1"/>
</dbReference>
<keyword evidence="5" id="KW-1185">Reference proteome</keyword>
<organism evidence="4 5">
    <name type="scientific">Niabella yanshanensis</name>
    <dbReference type="NCBI Taxonomy" id="577386"/>
    <lineage>
        <taxon>Bacteria</taxon>
        <taxon>Pseudomonadati</taxon>
        <taxon>Bacteroidota</taxon>
        <taxon>Chitinophagia</taxon>
        <taxon>Chitinophagales</taxon>
        <taxon>Chitinophagaceae</taxon>
        <taxon>Niabella</taxon>
    </lineage>
</organism>
<accession>A0ABZ0W4I7</accession>
<dbReference type="Pfam" id="PF08028">
    <property type="entry name" value="Acyl-CoA_dh_2"/>
    <property type="match status" value="1"/>
</dbReference>
<evidence type="ECO:0000313" key="5">
    <source>
        <dbReference type="Proteomes" id="UP001325680"/>
    </source>
</evidence>
<feature type="domain" description="Acyl-CoA dehydrogenase/oxidase N-terminal" evidence="2">
    <location>
        <begin position="16"/>
        <end position="82"/>
    </location>
</feature>
<dbReference type="InterPro" id="IPR046373">
    <property type="entry name" value="Acyl-CoA_Oxase/DH_mid-dom_sf"/>
</dbReference>
<dbReference type="Proteomes" id="UP001325680">
    <property type="component" value="Chromosome"/>
</dbReference>
<dbReference type="Pfam" id="PF02771">
    <property type="entry name" value="Acyl-CoA_dh_N"/>
    <property type="match status" value="1"/>
</dbReference>
<dbReference type="SUPFAM" id="SSF56645">
    <property type="entry name" value="Acyl-CoA dehydrogenase NM domain-like"/>
    <property type="match status" value="1"/>
</dbReference>
<protein>
    <submittedName>
        <fullName evidence="4">Acyl-CoA dehydrogenase</fullName>
    </submittedName>
</protein>
<dbReference type="RefSeq" id="WP_114791885.1">
    <property type="nucleotide sequence ID" value="NZ_CP139960.1"/>
</dbReference>
<feature type="domain" description="Acyl-CoA dehydrogenase C-terminal" evidence="3">
    <location>
        <begin position="233"/>
        <end position="359"/>
    </location>
</feature>
<evidence type="ECO:0000256" key="1">
    <source>
        <dbReference type="ARBA" id="ARBA00023002"/>
    </source>
</evidence>
<dbReference type="Gene3D" id="1.10.540.10">
    <property type="entry name" value="Acyl-CoA dehydrogenase/oxidase, N-terminal domain"/>
    <property type="match status" value="1"/>
</dbReference>
<evidence type="ECO:0000313" key="4">
    <source>
        <dbReference type="EMBL" id="WQD37020.1"/>
    </source>
</evidence>
<evidence type="ECO:0000259" key="2">
    <source>
        <dbReference type="Pfam" id="PF02771"/>
    </source>
</evidence>
<dbReference type="EMBL" id="CP139960">
    <property type="protein sequence ID" value="WQD37020.1"/>
    <property type="molecule type" value="Genomic_DNA"/>
</dbReference>
<gene>
    <name evidence="4" type="ORF">U0035_15210</name>
</gene>
<dbReference type="InterPro" id="IPR013107">
    <property type="entry name" value="Acyl-CoA_DH_C"/>
</dbReference>
<reference evidence="4 5" key="1">
    <citation type="submission" date="2023-12" db="EMBL/GenBank/DDBJ databases">
        <title>Genome sequencing and assembly of bacterial species from a model synthetic community.</title>
        <authorList>
            <person name="Hogle S.L."/>
        </authorList>
    </citation>
    <scope>NUCLEOTIDE SEQUENCE [LARGE SCALE GENOMIC DNA]</scope>
    <source>
        <strain evidence="4 5">HAMBI_3031</strain>
    </source>
</reference>
<keyword evidence="1" id="KW-0560">Oxidoreductase</keyword>
<dbReference type="InterPro" id="IPR009100">
    <property type="entry name" value="AcylCoA_DH/oxidase_NM_dom_sf"/>
</dbReference>
<dbReference type="InterPro" id="IPR013786">
    <property type="entry name" value="AcylCoA_DH/ox_N"/>
</dbReference>
<name>A0ABZ0W4I7_9BACT</name>
<evidence type="ECO:0000259" key="3">
    <source>
        <dbReference type="Pfam" id="PF08028"/>
    </source>
</evidence>
<dbReference type="InterPro" id="IPR037069">
    <property type="entry name" value="AcylCoA_DH/ox_N_sf"/>
</dbReference>
<dbReference type="PIRSF" id="PIRSF016578">
    <property type="entry name" value="HsaA"/>
    <property type="match status" value="1"/>
</dbReference>
<sequence>MNKKQPLALNKERIDELRRLCKEAEKKGSLSHAVLKIIFEEKWFKLFLPKAYGGLELDLPEALRYEEQLAYIDGSLGWTITLCAGANLFAGYIHSRKAASIFSSSKVCFGGSGAVSGVAAKVKGGYIVNGFWRYATGAPHLTHFTANCTIEENGQPLLNKDNSPVVRSFFFNKKDVIIHEDWNTMGLIATAGHSFSVKDLKVSLDQSFIIDAAHASLKDRIYQYPFMPLAESTIAVNTLGMTRRFMELALEIVKKRQHKIGDAAYDFAAGQITKEQQKITQLAGELYQWVQISWDELISKGKLSGKSIARISGKSRDLVNHCRTAVTAIYPYCGLAATNPSSDINRVFRDIFTGSQHGLLTFKR</sequence>
<dbReference type="Gene3D" id="2.40.110.10">
    <property type="entry name" value="Butyryl-CoA Dehydrogenase, subunit A, domain 2"/>
    <property type="match status" value="1"/>
</dbReference>
<proteinExistence type="predicted"/>